<evidence type="ECO:0000256" key="2">
    <source>
        <dbReference type="ARBA" id="ARBA00001946"/>
    </source>
</evidence>
<dbReference type="Gene3D" id="3.30.70.120">
    <property type="match status" value="1"/>
</dbReference>
<evidence type="ECO:0000256" key="14">
    <source>
        <dbReference type="ARBA" id="ARBA00022840"/>
    </source>
</evidence>
<evidence type="ECO:0000256" key="8">
    <source>
        <dbReference type="ARBA" id="ARBA00022490"/>
    </source>
</evidence>
<keyword evidence="20" id="KW-1185">Reference proteome</keyword>
<evidence type="ECO:0000256" key="9">
    <source>
        <dbReference type="ARBA" id="ARBA00022605"/>
    </source>
</evidence>
<dbReference type="SUPFAM" id="SSF53850">
    <property type="entry name" value="Periplasmic binding protein-like II"/>
    <property type="match status" value="1"/>
</dbReference>
<comment type="function">
    <text evidence="17 18">Catalyzes the condensation of ATP and 5-phosphoribose 1-diphosphate to form N'-(5'-phosphoribosyl)-ATP (PR-ATP). Has a crucial role in the pathway because the rate of histidine biosynthesis seems to be controlled primarily by regulation of HisG enzymatic activity.</text>
</comment>
<keyword evidence="8 18" id="KW-0963">Cytoplasm</keyword>
<evidence type="ECO:0000256" key="12">
    <source>
        <dbReference type="ARBA" id="ARBA00022723"/>
    </source>
</evidence>
<keyword evidence="9 18" id="KW-0028">Amino-acid biosynthesis</keyword>
<keyword evidence="14 18" id="KW-0067">ATP-binding</keyword>
<dbReference type="GO" id="GO:0000105">
    <property type="term" value="P:L-histidine biosynthetic process"/>
    <property type="evidence" value="ECO:0007669"/>
    <property type="project" value="UniProtKB-UniRule"/>
</dbReference>
<dbReference type="PANTHER" id="PTHR21403:SF10">
    <property type="entry name" value="ATP PHOSPHORIBOSYLTRANSFERASE"/>
    <property type="match status" value="1"/>
</dbReference>
<keyword evidence="10 18" id="KW-0328">Glycosyltransferase</keyword>
<dbReference type="InterPro" id="IPR011322">
    <property type="entry name" value="N-reg_PII-like_a/b"/>
</dbReference>
<dbReference type="EC" id="2.4.2.17" evidence="6 18"/>
<sequence length="304" mass="33779">MGEKIIQFDGKLSTVTKLRIGVPKGSLQEATFALFKKAGWDFRVSTRSYQPVVDDDELEPVLLRAQEIPRYVAMGVLDVGLTGHDNVIESEADVYEVSELIYSKATSRPYRWVLAVPNNSPISGPKDLQGKRIATELVNVTKRYLEKHGVTAHVEFSWGATEVKVPDLVDAIVEGTETGSTLAAHGLKIVDTLLESTTRLVANKESWQDDWKQRKIENIALLLQGALDAETLVGLKMNVSKENLDAVIKLLSSLRKPTISPLEEDGWVALETIIPEKTVRHIVPELRRNGAQGLVEYPLNKVIY</sequence>
<evidence type="ECO:0000256" key="11">
    <source>
        <dbReference type="ARBA" id="ARBA00022679"/>
    </source>
</evidence>
<dbReference type="SUPFAM" id="SSF54913">
    <property type="entry name" value="GlnB-like"/>
    <property type="match status" value="1"/>
</dbReference>
<protein>
    <recommendedName>
        <fullName evidence="7 18">ATP phosphoribosyltransferase</fullName>
        <shortName evidence="18">ATP-PRT</shortName>
        <shortName evidence="18">ATP-PRTase</shortName>
        <ecNumber evidence="6 18">2.4.2.17</ecNumber>
    </recommendedName>
</protein>
<keyword evidence="12 18" id="KW-0479">Metal-binding</keyword>
<dbReference type="Proteomes" id="UP000287394">
    <property type="component" value="Chromosome"/>
</dbReference>
<accession>A0A402CRM6</accession>
<keyword evidence="13 18" id="KW-0547">Nucleotide-binding</keyword>
<dbReference type="PANTHER" id="PTHR21403">
    <property type="entry name" value="ATP PHOSPHORIBOSYLTRANSFERASE ATP-PRTASE"/>
    <property type="match status" value="1"/>
</dbReference>
<comment type="catalytic activity">
    <reaction evidence="1 18">
        <text>1-(5-phospho-beta-D-ribosyl)-ATP + diphosphate = 5-phospho-alpha-D-ribose 1-diphosphate + ATP</text>
        <dbReference type="Rhea" id="RHEA:18473"/>
        <dbReference type="ChEBI" id="CHEBI:30616"/>
        <dbReference type="ChEBI" id="CHEBI:33019"/>
        <dbReference type="ChEBI" id="CHEBI:58017"/>
        <dbReference type="ChEBI" id="CHEBI:73183"/>
        <dbReference type="EC" id="2.4.2.17"/>
    </reaction>
</comment>
<dbReference type="GO" id="GO:0005524">
    <property type="term" value="F:ATP binding"/>
    <property type="evidence" value="ECO:0007669"/>
    <property type="project" value="UniProtKB-KW"/>
</dbReference>
<evidence type="ECO:0000256" key="6">
    <source>
        <dbReference type="ARBA" id="ARBA00011946"/>
    </source>
</evidence>
<dbReference type="FunFam" id="3.30.70.120:FF:000002">
    <property type="entry name" value="ATP phosphoribosyltransferase"/>
    <property type="match status" value="1"/>
</dbReference>
<dbReference type="InterPro" id="IPR013115">
    <property type="entry name" value="HisG_C"/>
</dbReference>
<name>A0A402CRM6_9BACT</name>
<evidence type="ECO:0000256" key="10">
    <source>
        <dbReference type="ARBA" id="ARBA00022676"/>
    </source>
</evidence>
<evidence type="ECO:0000256" key="15">
    <source>
        <dbReference type="ARBA" id="ARBA00022842"/>
    </source>
</evidence>
<dbReference type="Pfam" id="PF01634">
    <property type="entry name" value="HisG"/>
    <property type="match status" value="1"/>
</dbReference>
<dbReference type="InterPro" id="IPR013820">
    <property type="entry name" value="ATP_PRibTrfase_cat"/>
</dbReference>
<dbReference type="InterPro" id="IPR020621">
    <property type="entry name" value="ATP-PRT_HisG_long"/>
</dbReference>
<dbReference type="GO" id="GO:0003879">
    <property type="term" value="F:ATP phosphoribosyltransferase activity"/>
    <property type="evidence" value="ECO:0007669"/>
    <property type="project" value="UniProtKB-UniRule"/>
</dbReference>
<evidence type="ECO:0000256" key="1">
    <source>
        <dbReference type="ARBA" id="ARBA00000915"/>
    </source>
</evidence>
<dbReference type="AlphaFoldDB" id="A0A402CRM6"/>
<keyword evidence="11 18" id="KW-0808">Transferase</keyword>
<dbReference type="InterPro" id="IPR015867">
    <property type="entry name" value="N-reg_PII/ATP_PRibTrfase_C"/>
</dbReference>
<gene>
    <name evidence="18 19" type="primary">hisG</name>
    <name evidence="19" type="ORF">CCAX7_002160</name>
</gene>
<reference evidence="19 20" key="1">
    <citation type="journal article" date="2019" name="Int. J. Syst. Evol. Microbiol.">
        <title>Capsulimonas corticalis gen. nov., sp. nov., an aerobic capsulated bacterium, of a novel bacterial order, Capsulimonadales ord. nov., of the class Armatimonadia of the phylum Armatimonadetes.</title>
        <authorList>
            <person name="Li J."/>
            <person name="Kudo C."/>
            <person name="Tonouchi A."/>
        </authorList>
    </citation>
    <scope>NUCLEOTIDE SEQUENCE [LARGE SCALE GENOMIC DNA]</scope>
    <source>
        <strain evidence="19 20">AX-7</strain>
    </source>
</reference>
<evidence type="ECO:0000256" key="18">
    <source>
        <dbReference type="HAMAP-Rule" id="MF_00079"/>
    </source>
</evidence>
<evidence type="ECO:0000313" key="20">
    <source>
        <dbReference type="Proteomes" id="UP000287394"/>
    </source>
</evidence>
<dbReference type="NCBIfam" id="TIGR00070">
    <property type="entry name" value="hisG"/>
    <property type="match status" value="1"/>
</dbReference>
<comment type="pathway">
    <text evidence="4 18">Amino-acid biosynthesis; L-histidine biosynthesis; L-histidine from 5-phospho-alpha-D-ribose 1-diphosphate: step 1/9.</text>
</comment>
<organism evidence="19 20">
    <name type="scientific">Capsulimonas corticalis</name>
    <dbReference type="NCBI Taxonomy" id="2219043"/>
    <lineage>
        <taxon>Bacteria</taxon>
        <taxon>Bacillati</taxon>
        <taxon>Armatimonadota</taxon>
        <taxon>Armatimonadia</taxon>
        <taxon>Capsulimonadales</taxon>
        <taxon>Capsulimonadaceae</taxon>
        <taxon>Capsulimonas</taxon>
    </lineage>
</organism>
<dbReference type="NCBIfam" id="TIGR03455">
    <property type="entry name" value="HisG_C-term"/>
    <property type="match status" value="1"/>
</dbReference>
<proteinExistence type="inferred from homology"/>
<comment type="activity regulation">
    <text evidence="18">Feedback inhibited by histidine.</text>
</comment>
<dbReference type="FunCoup" id="A0A402CRM6">
    <property type="interactions" value="406"/>
</dbReference>
<evidence type="ECO:0000256" key="7">
    <source>
        <dbReference type="ARBA" id="ARBA00020998"/>
    </source>
</evidence>
<dbReference type="HAMAP" id="MF_00079">
    <property type="entry name" value="HisG_Long"/>
    <property type="match status" value="1"/>
</dbReference>
<evidence type="ECO:0000256" key="13">
    <source>
        <dbReference type="ARBA" id="ARBA00022741"/>
    </source>
</evidence>
<dbReference type="KEGG" id="ccot:CCAX7_002160"/>
<comment type="cofactor">
    <cofactor evidence="2 18">
        <name>Mg(2+)</name>
        <dbReference type="ChEBI" id="CHEBI:18420"/>
    </cofactor>
</comment>
<dbReference type="InterPro" id="IPR001348">
    <property type="entry name" value="ATP_PRibTrfase_HisG"/>
</dbReference>
<evidence type="ECO:0000256" key="5">
    <source>
        <dbReference type="ARBA" id="ARBA00007955"/>
    </source>
</evidence>
<keyword evidence="16 18" id="KW-0368">Histidine biosynthesis</keyword>
<evidence type="ECO:0000256" key="16">
    <source>
        <dbReference type="ARBA" id="ARBA00023102"/>
    </source>
</evidence>
<keyword evidence="15 18" id="KW-0460">Magnesium</keyword>
<dbReference type="Pfam" id="PF08029">
    <property type="entry name" value="HisG_C"/>
    <property type="match status" value="1"/>
</dbReference>
<evidence type="ECO:0000313" key="19">
    <source>
        <dbReference type="EMBL" id="BDI28165.1"/>
    </source>
</evidence>
<dbReference type="GO" id="GO:0000287">
    <property type="term" value="F:magnesium ion binding"/>
    <property type="evidence" value="ECO:0007669"/>
    <property type="project" value="UniProtKB-UniRule"/>
</dbReference>
<evidence type="ECO:0000256" key="3">
    <source>
        <dbReference type="ARBA" id="ARBA00004496"/>
    </source>
</evidence>
<dbReference type="Gene3D" id="3.40.190.10">
    <property type="entry name" value="Periplasmic binding protein-like II"/>
    <property type="match status" value="2"/>
</dbReference>
<dbReference type="EMBL" id="AP025739">
    <property type="protein sequence ID" value="BDI28165.1"/>
    <property type="molecule type" value="Genomic_DNA"/>
</dbReference>
<dbReference type="CDD" id="cd13593">
    <property type="entry name" value="PBP2_HisGL3"/>
    <property type="match status" value="1"/>
</dbReference>
<dbReference type="GO" id="GO:0005737">
    <property type="term" value="C:cytoplasm"/>
    <property type="evidence" value="ECO:0007669"/>
    <property type="project" value="UniProtKB-SubCell"/>
</dbReference>
<evidence type="ECO:0000256" key="4">
    <source>
        <dbReference type="ARBA" id="ARBA00004667"/>
    </source>
</evidence>
<comment type="similarity">
    <text evidence="5 18">Belongs to the ATP phosphoribosyltransferase family. Long subfamily.</text>
</comment>
<comment type="subcellular location">
    <subcellularLocation>
        <location evidence="3 18">Cytoplasm</location>
    </subcellularLocation>
</comment>
<evidence type="ECO:0000256" key="17">
    <source>
        <dbReference type="ARBA" id="ARBA00024861"/>
    </source>
</evidence>